<name>A0A976UAI3_9CAUD</name>
<keyword evidence="2" id="KW-1185">Reference proteome</keyword>
<sequence length="69" mass="8280">MTESSLCKREPFDEWFRNLTQCRFCLNHLNHHRKNTNLIISTTYGNSGNSTYFCSENCLDQYRIRGIWD</sequence>
<evidence type="ECO:0000313" key="1">
    <source>
        <dbReference type="EMBL" id="UVF62325.1"/>
    </source>
</evidence>
<organism evidence="1 2">
    <name type="scientific">Nitrososphaeria virus YSH_462411</name>
    <dbReference type="NCBI Taxonomy" id="3071321"/>
    <lineage>
        <taxon>Viruses</taxon>
        <taxon>Duplodnaviria</taxon>
        <taxon>Heunggongvirae</taxon>
        <taxon>Uroviricota</taxon>
        <taxon>Caudoviricetes</taxon>
        <taxon>Juravirales</taxon>
        <taxon>Yangangviridae</taxon>
        <taxon>Nohelivirus</taxon>
        <taxon>Nohelivirus yangshanense</taxon>
    </lineage>
</organism>
<evidence type="ECO:0000313" key="2">
    <source>
        <dbReference type="Proteomes" id="UP001156919"/>
    </source>
</evidence>
<dbReference type="Proteomes" id="UP001156919">
    <property type="component" value="Segment"/>
</dbReference>
<evidence type="ECO:0008006" key="3">
    <source>
        <dbReference type="Google" id="ProtNLM"/>
    </source>
</evidence>
<proteinExistence type="predicted"/>
<dbReference type="EMBL" id="ON649699">
    <property type="protein sequence ID" value="UVF62325.1"/>
    <property type="molecule type" value="Genomic_DNA"/>
</dbReference>
<reference evidence="1 2" key="1">
    <citation type="submission" date="2022-05" db="EMBL/GenBank/DDBJ databases">
        <title>Diverse viruses of marine archaea discovered using metagenomics.</title>
        <authorList>
            <person name="Zhou Y."/>
        </authorList>
    </citation>
    <scope>NUCLEOTIDE SEQUENCE [LARGE SCALE GENOMIC DNA]</scope>
    <source>
        <strain evidence="1">YSH_462411</strain>
    </source>
</reference>
<protein>
    <recommendedName>
        <fullName evidence="3">MYM-type domain-containing protein</fullName>
    </recommendedName>
</protein>
<accession>A0A976UAI3</accession>